<keyword evidence="1" id="KW-0677">Repeat</keyword>
<feature type="region of interest" description="Disordered" evidence="4">
    <location>
        <begin position="1"/>
        <end position="21"/>
    </location>
</feature>
<dbReference type="EMBL" id="BAEO01000028">
    <property type="protein sequence ID" value="GAC19240.1"/>
    <property type="molecule type" value="Genomic_DNA"/>
</dbReference>
<dbReference type="InterPro" id="IPR052346">
    <property type="entry name" value="O-mannosyl-transferase_TMTC"/>
</dbReference>
<dbReference type="PANTHER" id="PTHR44227:SF3">
    <property type="entry name" value="PROTEIN O-MANNOSYL-TRANSFERASE TMTC4"/>
    <property type="match status" value="1"/>
</dbReference>
<dbReference type="PROSITE" id="PS50005">
    <property type="entry name" value="TPR"/>
    <property type="match status" value="2"/>
</dbReference>
<dbReference type="AlphaFoldDB" id="K6Z713"/>
<evidence type="ECO:0000256" key="3">
    <source>
        <dbReference type="PROSITE-ProRule" id="PRU00339"/>
    </source>
</evidence>
<reference evidence="5 6" key="1">
    <citation type="journal article" date="2017" name="Antonie Van Leeuwenhoek">
        <title>Rhizobium rhizosphaerae sp. nov., a novel species isolated from rice rhizosphere.</title>
        <authorList>
            <person name="Zhao J.J."/>
            <person name="Zhang J."/>
            <person name="Zhang R.J."/>
            <person name="Zhang C.W."/>
            <person name="Yin H.Q."/>
            <person name="Zhang X.X."/>
        </authorList>
    </citation>
    <scope>NUCLEOTIDE SEQUENCE [LARGE SCALE GENOMIC DNA]</scope>
    <source>
        <strain evidence="5 6">BSs20135</strain>
    </source>
</reference>
<feature type="compositionally biased region" description="Basic and acidic residues" evidence="4">
    <location>
        <begin position="107"/>
        <end position="119"/>
    </location>
</feature>
<dbReference type="Proteomes" id="UP000006327">
    <property type="component" value="Unassembled WGS sequence"/>
</dbReference>
<organism evidence="5 6">
    <name type="scientific">Paraglaciecola arctica BSs20135</name>
    <dbReference type="NCBI Taxonomy" id="493475"/>
    <lineage>
        <taxon>Bacteria</taxon>
        <taxon>Pseudomonadati</taxon>
        <taxon>Pseudomonadota</taxon>
        <taxon>Gammaproteobacteria</taxon>
        <taxon>Alteromonadales</taxon>
        <taxon>Alteromonadaceae</taxon>
        <taxon>Paraglaciecola</taxon>
    </lineage>
</organism>
<dbReference type="RefSeq" id="WP_007619859.1">
    <property type="nucleotide sequence ID" value="NZ_BAEO01000028.1"/>
</dbReference>
<comment type="caution">
    <text evidence="5">The sequence shown here is derived from an EMBL/GenBank/DDBJ whole genome shotgun (WGS) entry which is preliminary data.</text>
</comment>
<feature type="region of interest" description="Disordered" evidence="4">
    <location>
        <begin position="99"/>
        <end position="145"/>
    </location>
</feature>
<feature type="compositionally biased region" description="Polar residues" evidence="4">
    <location>
        <begin position="120"/>
        <end position="145"/>
    </location>
</feature>
<gene>
    <name evidence="5" type="ORF">GARC_2273</name>
</gene>
<evidence type="ECO:0000313" key="5">
    <source>
        <dbReference type="EMBL" id="GAC19240.1"/>
    </source>
</evidence>
<protein>
    <submittedName>
        <fullName evidence="5">Tetratricopeptide TPR_2</fullName>
    </submittedName>
</protein>
<dbReference type="InterPro" id="IPR011990">
    <property type="entry name" value="TPR-like_helical_dom_sf"/>
</dbReference>
<accession>K6Z713</accession>
<dbReference type="Gene3D" id="1.25.40.10">
    <property type="entry name" value="Tetratricopeptide repeat domain"/>
    <property type="match status" value="2"/>
</dbReference>
<keyword evidence="2 3" id="KW-0802">TPR repeat</keyword>
<keyword evidence="6" id="KW-1185">Reference proteome</keyword>
<name>K6Z713_9ALTE</name>
<feature type="repeat" description="TPR" evidence="3">
    <location>
        <begin position="407"/>
        <end position="440"/>
    </location>
</feature>
<evidence type="ECO:0000256" key="1">
    <source>
        <dbReference type="ARBA" id="ARBA00022737"/>
    </source>
</evidence>
<dbReference type="SUPFAM" id="SSF81901">
    <property type="entry name" value="HCP-like"/>
    <property type="match status" value="1"/>
</dbReference>
<dbReference type="PANTHER" id="PTHR44227">
    <property type="match status" value="1"/>
</dbReference>
<dbReference type="OrthoDB" id="6375840at2"/>
<dbReference type="InterPro" id="IPR019734">
    <property type="entry name" value="TPR_rpt"/>
</dbReference>
<sequence>MTKGQDSDTSNNNPRSRGIRASQKKLRAALLAAGFKSQTEVSDKIQKIEGLKKPPRSLVRRVFHGDSVDPLSIERVAKALNKEAWTLYLDSAELEEYYPNNSSVPKDSGELIDNPKPDNNHTPNTNSTLTAHSQALQPATQSPTYPTSKISNAEFTIFGLKIKKSKTTLVVVLLVVLGSIVIDRFWSSNVGLEDNPLPAGIIDFRNKVVAVIPIKGPRGVDITRHVEQLLANKTQYIAGSSALHASIGNPQELLSGKKADLVISGEIVEVGRYLAVRLFLSQDQNKRQLLSAIVAKSASEKYIQDQLEGGINTLVNESPQTESADWQILQRFLRGMRHFGGERSEQAILRGMAEFQGVIGSAPNLVYGYAGMCFASVEQSIETSSKSYLEEAARYCDKGAEIAPNSLFINVALGNLARAKGEFSEAREHYLQALDIEPNSIPAIQKYSENQLREFLKSHDPAVMEDIKNRLTFANKIEPDNWKLPFTLGRAYYFSGDQYAAIEQFEYAARLSVNFQTLNNLGTLQFCVGDLLSAKSNYQQAFALRPEYAVLLSNIATLHFYLEENEQALAIYEPQIKQLQQSGGPGLYQLWSNVASIYRIQGKNEQALSAYRNAMTELDREVNQGEANVMQRATRLAMYVLVTVLSPNMQTEQLLASLKQQALALNDVVDPVSLHHLALSWLYLGDEQRARIFRDKLHAICPGYAASPDFGPLEKGA</sequence>
<feature type="repeat" description="TPR" evidence="3">
    <location>
        <begin position="515"/>
        <end position="548"/>
    </location>
</feature>
<dbReference type="Pfam" id="PF07719">
    <property type="entry name" value="TPR_2"/>
    <property type="match status" value="1"/>
</dbReference>
<dbReference type="eggNOG" id="COG0457">
    <property type="taxonomic scope" value="Bacteria"/>
</dbReference>
<evidence type="ECO:0000313" key="6">
    <source>
        <dbReference type="Proteomes" id="UP000006327"/>
    </source>
</evidence>
<proteinExistence type="predicted"/>
<evidence type="ECO:0000256" key="2">
    <source>
        <dbReference type="ARBA" id="ARBA00022803"/>
    </source>
</evidence>
<dbReference type="InterPro" id="IPR013105">
    <property type="entry name" value="TPR_2"/>
</dbReference>
<dbReference type="STRING" id="493475.GARC_2273"/>
<dbReference type="SMART" id="SM00028">
    <property type="entry name" value="TPR"/>
    <property type="match status" value="5"/>
</dbReference>
<evidence type="ECO:0000256" key="4">
    <source>
        <dbReference type="SAM" id="MobiDB-lite"/>
    </source>
</evidence>